<evidence type="ECO:0000313" key="12">
    <source>
        <dbReference type="Proteomes" id="UP001365405"/>
    </source>
</evidence>
<evidence type="ECO:0000259" key="10">
    <source>
        <dbReference type="PROSITE" id="PS50928"/>
    </source>
</evidence>
<evidence type="ECO:0000256" key="7">
    <source>
        <dbReference type="ARBA" id="ARBA00022989"/>
    </source>
</evidence>
<dbReference type="SUPFAM" id="SSF161098">
    <property type="entry name" value="MetI-like"/>
    <property type="match status" value="1"/>
</dbReference>
<feature type="transmembrane region" description="Helical" evidence="9">
    <location>
        <begin position="20"/>
        <end position="41"/>
    </location>
</feature>
<organism evidence="11 12">
    <name type="scientific">Pseudaquabacterium inlustre</name>
    <dbReference type="NCBI Taxonomy" id="2984192"/>
    <lineage>
        <taxon>Bacteria</taxon>
        <taxon>Pseudomonadati</taxon>
        <taxon>Pseudomonadota</taxon>
        <taxon>Betaproteobacteria</taxon>
        <taxon>Burkholderiales</taxon>
        <taxon>Sphaerotilaceae</taxon>
        <taxon>Pseudaquabacterium</taxon>
    </lineage>
</organism>
<accession>A0ABU9CJR7</accession>
<dbReference type="InterPro" id="IPR043429">
    <property type="entry name" value="ArtM/GltK/GlnP/TcyL/YhdX-like"/>
</dbReference>
<dbReference type="InterPro" id="IPR035906">
    <property type="entry name" value="MetI-like_sf"/>
</dbReference>
<keyword evidence="8 9" id="KW-0472">Membrane</keyword>
<dbReference type="Gene3D" id="1.10.3720.10">
    <property type="entry name" value="MetI-like"/>
    <property type="match status" value="1"/>
</dbReference>
<keyword evidence="12" id="KW-1185">Reference proteome</keyword>
<dbReference type="PANTHER" id="PTHR30614:SF10">
    <property type="entry name" value="ARGININE ABC TRANSPORTER PERMEASE PROTEIN ARTM"/>
    <property type="match status" value="1"/>
</dbReference>
<evidence type="ECO:0000256" key="1">
    <source>
        <dbReference type="ARBA" id="ARBA00004429"/>
    </source>
</evidence>
<evidence type="ECO:0000256" key="8">
    <source>
        <dbReference type="ARBA" id="ARBA00023136"/>
    </source>
</evidence>
<dbReference type="Proteomes" id="UP001365405">
    <property type="component" value="Unassembled WGS sequence"/>
</dbReference>
<reference evidence="11 12" key="1">
    <citation type="submission" date="2024-04" db="EMBL/GenBank/DDBJ databases">
        <title>Novel species of the genus Ideonella isolated from streams.</title>
        <authorList>
            <person name="Lu H."/>
        </authorList>
    </citation>
    <scope>NUCLEOTIDE SEQUENCE [LARGE SCALE GENOMIC DNA]</scope>
    <source>
        <strain evidence="11 12">DXS22W</strain>
    </source>
</reference>
<feature type="transmembrane region" description="Helical" evidence="9">
    <location>
        <begin position="195"/>
        <end position="217"/>
    </location>
</feature>
<evidence type="ECO:0000256" key="2">
    <source>
        <dbReference type="ARBA" id="ARBA00010072"/>
    </source>
</evidence>
<comment type="subcellular location">
    <subcellularLocation>
        <location evidence="1">Cell inner membrane</location>
        <topology evidence="1">Multi-pass membrane protein</topology>
    </subcellularLocation>
    <subcellularLocation>
        <location evidence="9">Cell membrane</location>
        <topology evidence="9">Multi-pass membrane protein</topology>
    </subcellularLocation>
</comment>
<dbReference type="Pfam" id="PF00528">
    <property type="entry name" value="BPD_transp_1"/>
    <property type="match status" value="1"/>
</dbReference>
<evidence type="ECO:0000256" key="5">
    <source>
        <dbReference type="ARBA" id="ARBA00022519"/>
    </source>
</evidence>
<keyword evidence="4" id="KW-1003">Cell membrane</keyword>
<evidence type="ECO:0000256" key="9">
    <source>
        <dbReference type="RuleBase" id="RU363032"/>
    </source>
</evidence>
<dbReference type="InterPro" id="IPR010065">
    <property type="entry name" value="AA_ABC_transptr_permease_3TM"/>
</dbReference>
<feature type="domain" description="ABC transmembrane type-1" evidence="10">
    <location>
        <begin position="17"/>
        <end position="214"/>
    </location>
</feature>
<evidence type="ECO:0000256" key="3">
    <source>
        <dbReference type="ARBA" id="ARBA00022448"/>
    </source>
</evidence>
<keyword evidence="6 9" id="KW-0812">Transmembrane</keyword>
<sequence length="232" mass="25245">MNFDVIWQSLPLYAAGSGVTLQLLVAALAAGLAAALPLALLRSLPSPWAWRPVWCFTYVIRGTPLLVQLFLLYYGLAQFEAVRASPLWGALRSPWFCAVAALAINTCAYTCEILHGAIRAVPAGEVEAARALGFSRRATLTRIVLPQALRRALPAYSNEVVLMLHATALASVVTLHDLTGVAREVNSVHYLPFEAFITAAVFYLLITVVLVGLFHAAERRWLAPMSRHAQPA</sequence>
<dbReference type="EMBL" id="JBBUTH010000008">
    <property type="protein sequence ID" value="MEK8051903.1"/>
    <property type="molecule type" value="Genomic_DNA"/>
</dbReference>
<comment type="similarity">
    <text evidence="2">Belongs to the binding-protein-dependent transport system permease family. HisMQ subfamily.</text>
</comment>
<name>A0ABU9CJR7_9BURK</name>
<proteinExistence type="inferred from homology"/>
<dbReference type="PROSITE" id="PS50928">
    <property type="entry name" value="ABC_TM1"/>
    <property type="match status" value="1"/>
</dbReference>
<protein>
    <submittedName>
        <fullName evidence="11">ABC transporter permease</fullName>
    </submittedName>
</protein>
<gene>
    <name evidence="11" type="ORF">AACH10_16745</name>
</gene>
<keyword evidence="7 9" id="KW-1133">Transmembrane helix</keyword>
<evidence type="ECO:0000256" key="4">
    <source>
        <dbReference type="ARBA" id="ARBA00022475"/>
    </source>
</evidence>
<keyword evidence="3 9" id="KW-0813">Transport</keyword>
<dbReference type="PANTHER" id="PTHR30614">
    <property type="entry name" value="MEMBRANE COMPONENT OF AMINO ACID ABC TRANSPORTER"/>
    <property type="match status" value="1"/>
</dbReference>
<feature type="transmembrane region" description="Helical" evidence="9">
    <location>
        <begin position="53"/>
        <end position="73"/>
    </location>
</feature>
<dbReference type="CDD" id="cd06261">
    <property type="entry name" value="TM_PBP2"/>
    <property type="match status" value="1"/>
</dbReference>
<dbReference type="NCBIfam" id="TIGR01726">
    <property type="entry name" value="HEQRo_perm_3TM"/>
    <property type="match status" value="1"/>
</dbReference>
<evidence type="ECO:0000256" key="6">
    <source>
        <dbReference type="ARBA" id="ARBA00022692"/>
    </source>
</evidence>
<comment type="caution">
    <text evidence="11">The sequence shown here is derived from an EMBL/GenBank/DDBJ whole genome shotgun (WGS) entry which is preliminary data.</text>
</comment>
<dbReference type="RefSeq" id="WP_341411597.1">
    <property type="nucleotide sequence ID" value="NZ_JBBUTH010000008.1"/>
</dbReference>
<dbReference type="InterPro" id="IPR000515">
    <property type="entry name" value="MetI-like"/>
</dbReference>
<keyword evidence="5" id="KW-0997">Cell inner membrane</keyword>
<evidence type="ECO:0000313" key="11">
    <source>
        <dbReference type="EMBL" id="MEK8051903.1"/>
    </source>
</evidence>
<feature type="transmembrane region" description="Helical" evidence="9">
    <location>
        <begin position="155"/>
        <end position="175"/>
    </location>
</feature>